<keyword evidence="15 18" id="KW-0630">Potassium</keyword>
<evidence type="ECO:0000256" key="17">
    <source>
        <dbReference type="ARBA" id="ARBA00048344"/>
    </source>
</evidence>
<keyword evidence="16" id="KW-0170">Cobalt</keyword>
<keyword evidence="10 18" id="KW-0808">Transferase</keyword>
<dbReference type="InterPro" id="IPR022629">
    <property type="entry name" value="S-AdoMet_synt_central"/>
</dbReference>
<keyword evidence="14 18" id="KW-0460">Magnesium</keyword>
<comment type="caution">
    <text evidence="23">The sequence shown here is derived from an EMBL/GenBank/DDBJ whole genome shotgun (WGS) entry which is preliminary data.</text>
</comment>
<dbReference type="GO" id="GO:0006730">
    <property type="term" value="P:one-carbon metabolic process"/>
    <property type="evidence" value="ECO:0007669"/>
    <property type="project" value="UniProtKB-KW"/>
</dbReference>
<dbReference type="GO" id="GO:0046872">
    <property type="term" value="F:metal ion binding"/>
    <property type="evidence" value="ECO:0007669"/>
    <property type="project" value="UniProtKB-KW"/>
</dbReference>
<evidence type="ECO:0000256" key="8">
    <source>
        <dbReference type="ARBA" id="ARBA00022490"/>
    </source>
</evidence>
<evidence type="ECO:0000256" key="10">
    <source>
        <dbReference type="ARBA" id="ARBA00022679"/>
    </source>
</evidence>
<dbReference type="GO" id="GO:0004478">
    <property type="term" value="F:methionine adenosyltransferase activity"/>
    <property type="evidence" value="ECO:0007669"/>
    <property type="project" value="UniProtKB-EC"/>
</dbReference>
<dbReference type="Pfam" id="PF00438">
    <property type="entry name" value="S-AdoMet_synt_N"/>
    <property type="match status" value="1"/>
</dbReference>
<dbReference type="NCBIfam" id="TIGR01034">
    <property type="entry name" value="metK"/>
    <property type="match status" value="1"/>
</dbReference>
<comment type="cofactor">
    <cofactor evidence="1">
        <name>Co(2+)</name>
        <dbReference type="ChEBI" id="CHEBI:48828"/>
    </cofactor>
</comment>
<keyword evidence="12 18" id="KW-0547">Nucleotide-binding</keyword>
<evidence type="ECO:0000256" key="18">
    <source>
        <dbReference type="RuleBase" id="RU000541"/>
    </source>
</evidence>
<evidence type="ECO:0000256" key="9">
    <source>
        <dbReference type="ARBA" id="ARBA00022563"/>
    </source>
</evidence>
<dbReference type="GO" id="GO:0006556">
    <property type="term" value="P:S-adenosylmethionine biosynthetic process"/>
    <property type="evidence" value="ECO:0007669"/>
    <property type="project" value="InterPro"/>
</dbReference>
<dbReference type="Pfam" id="PF02772">
    <property type="entry name" value="S-AdoMet_synt_M"/>
    <property type="match status" value="1"/>
</dbReference>
<dbReference type="InterPro" id="IPR002133">
    <property type="entry name" value="S-AdoMet_synthetase"/>
</dbReference>
<dbReference type="CDD" id="cd18079">
    <property type="entry name" value="S-AdoMet_synt"/>
    <property type="match status" value="1"/>
</dbReference>
<keyword evidence="9 18" id="KW-0554">One-carbon metabolism</keyword>
<evidence type="ECO:0000259" key="21">
    <source>
        <dbReference type="Pfam" id="PF02772"/>
    </source>
</evidence>
<evidence type="ECO:0000256" key="12">
    <source>
        <dbReference type="ARBA" id="ARBA00022741"/>
    </source>
</evidence>
<evidence type="ECO:0000256" key="15">
    <source>
        <dbReference type="ARBA" id="ARBA00022958"/>
    </source>
</evidence>
<sequence>MDSFLFTSESVTEGHPDKLCDQISDAILDACLEQDPDSKVDCETCVKSNLLTIIGEITTKANVDYETIVRATCRKIGYLSDEIGLDADACKVLVNIHQQSPEIAETVHGNLTKKPEEIGAGDQGLMFGYATDETPELMPLSHLLANKLAARLAELRKTGVCPWLRPDGKTEVVVEYKKEGGAVVPIRVHTILISTQHDESVTNDRLEKELKEHLISAVVPAEYLDGETILRFNPLRRFVIGGPRESAGMTGRKIIVDTYGGWGGHGGGAFSGKDPSKVHRSGAYVARQAAKSVVAAGVARRCLVQVSYAIGIAEPLSVFVDSYGTGKVGDREIMKMVRDNFDFRPGMIAVDLDLKRGGCFRYEKTAVYGHFGRDDDPDFTWELVKPLKVE</sequence>
<proteinExistence type="inferred from homology"/>
<feature type="domain" description="S-adenosylmethionine synthetase central" evidence="21">
    <location>
        <begin position="117"/>
        <end position="238"/>
    </location>
</feature>
<gene>
    <name evidence="23" type="ORF">C2S53_007399</name>
</gene>
<keyword evidence="13 18" id="KW-0067">ATP-binding</keyword>
<name>A0AAD4PF82_PERFH</name>
<dbReference type="Pfam" id="PF02773">
    <property type="entry name" value="S-AdoMet_synt_C"/>
    <property type="match status" value="1"/>
</dbReference>
<comment type="subunit">
    <text evidence="7">Homotetramer.</text>
</comment>
<organism evidence="23 24">
    <name type="scientific">Perilla frutescens var. hirtella</name>
    <name type="common">Perilla citriodora</name>
    <name type="synonym">Perilla setoyensis</name>
    <dbReference type="NCBI Taxonomy" id="608512"/>
    <lineage>
        <taxon>Eukaryota</taxon>
        <taxon>Viridiplantae</taxon>
        <taxon>Streptophyta</taxon>
        <taxon>Embryophyta</taxon>
        <taxon>Tracheophyta</taxon>
        <taxon>Spermatophyta</taxon>
        <taxon>Magnoliopsida</taxon>
        <taxon>eudicotyledons</taxon>
        <taxon>Gunneridae</taxon>
        <taxon>Pentapetalae</taxon>
        <taxon>asterids</taxon>
        <taxon>lamiids</taxon>
        <taxon>Lamiales</taxon>
        <taxon>Lamiaceae</taxon>
        <taxon>Nepetoideae</taxon>
        <taxon>Elsholtzieae</taxon>
        <taxon>Perilla</taxon>
    </lineage>
</organism>
<feature type="domain" description="S-adenosylmethionine synthetase C-terminal" evidence="22">
    <location>
        <begin position="240"/>
        <end position="382"/>
    </location>
</feature>
<dbReference type="SUPFAM" id="SSF55973">
    <property type="entry name" value="S-adenosylmethionine synthetase"/>
    <property type="match status" value="3"/>
</dbReference>
<comment type="catalytic activity">
    <reaction evidence="17 18">
        <text>L-methionine + ATP + H2O = S-adenosyl-L-methionine + phosphate + diphosphate</text>
        <dbReference type="Rhea" id="RHEA:21080"/>
        <dbReference type="ChEBI" id="CHEBI:15377"/>
        <dbReference type="ChEBI" id="CHEBI:30616"/>
        <dbReference type="ChEBI" id="CHEBI:33019"/>
        <dbReference type="ChEBI" id="CHEBI:43474"/>
        <dbReference type="ChEBI" id="CHEBI:57844"/>
        <dbReference type="ChEBI" id="CHEBI:59789"/>
        <dbReference type="EC" id="2.5.1.6"/>
    </reaction>
</comment>
<dbReference type="GO" id="GO:0005737">
    <property type="term" value="C:cytoplasm"/>
    <property type="evidence" value="ECO:0007669"/>
    <property type="project" value="UniProtKB-SubCell"/>
</dbReference>
<dbReference type="PROSITE" id="PS00377">
    <property type="entry name" value="ADOMET_SYNTHASE_2"/>
    <property type="match status" value="1"/>
</dbReference>
<evidence type="ECO:0000256" key="6">
    <source>
        <dbReference type="ARBA" id="ARBA00009685"/>
    </source>
</evidence>
<dbReference type="GO" id="GO:0005524">
    <property type="term" value="F:ATP binding"/>
    <property type="evidence" value="ECO:0007669"/>
    <property type="project" value="UniProtKB-KW"/>
</dbReference>
<protein>
    <recommendedName>
        <fullName evidence="18">S-adenosylmethionine synthase</fullName>
        <ecNumber evidence="18">2.5.1.6</ecNumber>
    </recommendedName>
</protein>
<comment type="cofactor">
    <cofactor evidence="2">
        <name>Mg(2+)</name>
        <dbReference type="ChEBI" id="CHEBI:18420"/>
    </cofactor>
</comment>
<evidence type="ECO:0000256" key="3">
    <source>
        <dbReference type="ARBA" id="ARBA00003583"/>
    </source>
</evidence>
<evidence type="ECO:0000259" key="22">
    <source>
        <dbReference type="Pfam" id="PF02773"/>
    </source>
</evidence>
<comment type="cofactor">
    <cofactor evidence="18">
        <name>K(+)</name>
        <dbReference type="ChEBI" id="CHEBI:29103"/>
    </cofactor>
    <text evidence="18">Binds 1 potassium ion per subunit. The potassium ion interacts primarily with the substrate.</text>
</comment>
<dbReference type="EC" id="2.5.1.6" evidence="18"/>
<evidence type="ECO:0000256" key="14">
    <source>
        <dbReference type="ARBA" id="ARBA00022842"/>
    </source>
</evidence>
<evidence type="ECO:0000313" key="24">
    <source>
        <dbReference type="Proteomes" id="UP001190926"/>
    </source>
</evidence>
<keyword evidence="8" id="KW-0963">Cytoplasm</keyword>
<keyword evidence="11 18" id="KW-0479">Metal-binding</keyword>
<comment type="subcellular location">
    <subcellularLocation>
        <location evidence="4">Cytoplasm</location>
    </subcellularLocation>
</comment>
<feature type="domain" description="S-adenosylmethionine synthetase N-terminal" evidence="20">
    <location>
        <begin position="4"/>
        <end position="101"/>
    </location>
</feature>
<dbReference type="InterPro" id="IPR022631">
    <property type="entry name" value="ADOMET_SYNTHASE_CS"/>
</dbReference>
<keyword evidence="24" id="KW-1185">Reference proteome</keyword>
<evidence type="ECO:0000256" key="2">
    <source>
        <dbReference type="ARBA" id="ARBA00001946"/>
    </source>
</evidence>
<comment type="pathway">
    <text evidence="5 18">Amino-acid biosynthesis; S-adenosyl-L-methionine biosynthesis; S-adenosyl-L-methionine from L-methionine: step 1/1.</text>
</comment>
<dbReference type="EMBL" id="SDAM02000019">
    <property type="protein sequence ID" value="KAH6836742.1"/>
    <property type="molecule type" value="Genomic_DNA"/>
</dbReference>
<dbReference type="PROSITE" id="PS00376">
    <property type="entry name" value="ADOMET_SYNTHASE_1"/>
    <property type="match status" value="1"/>
</dbReference>
<dbReference type="FunFam" id="3.30.300.10:FF:000004">
    <property type="entry name" value="S-adenosylmethionine synthase"/>
    <property type="match status" value="1"/>
</dbReference>
<evidence type="ECO:0000256" key="16">
    <source>
        <dbReference type="ARBA" id="ARBA00023285"/>
    </source>
</evidence>
<dbReference type="InterPro" id="IPR022636">
    <property type="entry name" value="S-AdoMet_synthetase_sfam"/>
</dbReference>
<evidence type="ECO:0000256" key="19">
    <source>
        <dbReference type="RuleBase" id="RU004462"/>
    </source>
</evidence>
<dbReference type="Proteomes" id="UP001190926">
    <property type="component" value="Unassembled WGS sequence"/>
</dbReference>
<evidence type="ECO:0000256" key="11">
    <source>
        <dbReference type="ARBA" id="ARBA00022723"/>
    </source>
</evidence>
<comment type="similarity">
    <text evidence="6 19">Belongs to the AdoMet synthase family.</text>
</comment>
<dbReference type="FunFam" id="3.30.300.10:FF:000011">
    <property type="entry name" value="S-adenosylmethionine synthase"/>
    <property type="match status" value="1"/>
</dbReference>
<comment type="cofactor">
    <cofactor evidence="18">
        <name>Mn(2+)</name>
        <dbReference type="ChEBI" id="CHEBI:29035"/>
    </cofactor>
    <cofactor evidence="18">
        <name>Mg(2+)</name>
        <dbReference type="ChEBI" id="CHEBI:18420"/>
    </cofactor>
    <cofactor evidence="18">
        <name>Co(2+)</name>
        <dbReference type="ChEBI" id="CHEBI:48828"/>
    </cofactor>
    <text evidence="18">Binds 2 divalent ions per subunit. The metal ions interact primarily with the substrate. Can utilize magnesium, manganese or cobalt (in vitro).</text>
</comment>
<evidence type="ECO:0000256" key="7">
    <source>
        <dbReference type="ARBA" id="ARBA00011881"/>
    </source>
</evidence>
<dbReference type="Gene3D" id="3.30.300.10">
    <property type="match status" value="3"/>
</dbReference>
<evidence type="ECO:0000313" key="23">
    <source>
        <dbReference type="EMBL" id="KAH6836742.1"/>
    </source>
</evidence>
<dbReference type="InterPro" id="IPR022628">
    <property type="entry name" value="S-AdoMet_synt_N"/>
</dbReference>
<evidence type="ECO:0000256" key="4">
    <source>
        <dbReference type="ARBA" id="ARBA00004496"/>
    </source>
</evidence>
<evidence type="ECO:0000256" key="13">
    <source>
        <dbReference type="ARBA" id="ARBA00022840"/>
    </source>
</evidence>
<evidence type="ECO:0000259" key="20">
    <source>
        <dbReference type="Pfam" id="PF00438"/>
    </source>
</evidence>
<evidence type="ECO:0000256" key="5">
    <source>
        <dbReference type="ARBA" id="ARBA00005224"/>
    </source>
</evidence>
<dbReference type="AlphaFoldDB" id="A0AAD4PF82"/>
<dbReference type="PANTHER" id="PTHR11964">
    <property type="entry name" value="S-ADENOSYLMETHIONINE SYNTHETASE"/>
    <property type="match status" value="1"/>
</dbReference>
<evidence type="ECO:0000256" key="1">
    <source>
        <dbReference type="ARBA" id="ARBA00001941"/>
    </source>
</evidence>
<dbReference type="InterPro" id="IPR022630">
    <property type="entry name" value="S-AdoMet_synt_C"/>
</dbReference>
<accession>A0AAD4PF82</accession>
<comment type="function">
    <text evidence="3">Catalyzes the formation of S-adenosylmethionine from methionine and ATP. The reaction comprises two steps that are both catalyzed by the same enzyme: formation of S-adenosylmethionine (AdoMet) and triphosphate, and subsequent hydrolysis of the triphosphate.</text>
</comment>
<dbReference type="FunFam" id="3.30.300.10:FF:000003">
    <property type="entry name" value="S-adenosylmethionine synthase"/>
    <property type="match status" value="1"/>
</dbReference>
<reference evidence="23 24" key="1">
    <citation type="journal article" date="2021" name="Nat. Commun.">
        <title>Incipient diploidization of the medicinal plant Perilla within 10,000 years.</title>
        <authorList>
            <person name="Zhang Y."/>
            <person name="Shen Q."/>
            <person name="Leng L."/>
            <person name="Zhang D."/>
            <person name="Chen S."/>
            <person name="Shi Y."/>
            <person name="Ning Z."/>
            <person name="Chen S."/>
        </authorList>
    </citation>
    <scope>NUCLEOTIDE SEQUENCE [LARGE SCALE GENOMIC DNA]</scope>
    <source>
        <strain evidence="24">cv. PC099</strain>
    </source>
</reference>
<dbReference type="PIRSF" id="PIRSF000497">
    <property type="entry name" value="MAT"/>
    <property type="match status" value="1"/>
</dbReference>
<dbReference type="HAMAP" id="MF_00086">
    <property type="entry name" value="S_AdoMet_synth1"/>
    <property type="match status" value="1"/>
</dbReference>